<protein>
    <submittedName>
        <fullName evidence="1">Uncharacterized protein</fullName>
    </submittedName>
</protein>
<reference evidence="1" key="1">
    <citation type="submission" date="2022-09" db="EMBL/GenBank/DDBJ databases">
        <title>Draft genome sequence of Coprococcus comes strain 31264.</title>
        <authorList>
            <person name="Atsushi H."/>
            <person name="Moriya O."/>
            <person name="Mitsuo S."/>
        </authorList>
    </citation>
    <scope>NUCLEOTIDE SEQUENCE</scope>
    <source>
        <strain evidence="1">JCM 31264</strain>
    </source>
</reference>
<dbReference type="AlphaFoldDB" id="A0AA37QCZ1"/>
<gene>
    <name evidence="1" type="ORF">comes_04420</name>
</gene>
<reference evidence="1" key="2">
    <citation type="submission" date="2022-11" db="EMBL/GenBank/DDBJ databases">
        <title>Draft genome sequence of Coprococcus comes strain 31264.</title>
        <authorList>
            <person name="Hisatomi A."/>
            <person name="Ohkuma M."/>
            <person name="Sakamoto M."/>
        </authorList>
    </citation>
    <scope>NUCLEOTIDE SEQUENCE</scope>
    <source>
        <strain evidence="1">JCM 31264</strain>
    </source>
</reference>
<accession>A0AA37QCZ1</accession>
<dbReference type="Proteomes" id="UP001145109">
    <property type="component" value="Unassembled WGS sequence"/>
</dbReference>
<evidence type="ECO:0000313" key="1">
    <source>
        <dbReference type="EMBL" id="GLG85897.1"/>
    </source>
</evidence>
<organism evidence="1 2">
    <name type="scientific">Coprococcus comes</name>
    <dbReference type="NCBI Taxonomy" id="410072"/>
    <lineage>
        <taxon>Bacteria</taxon>
        <taxon>Bacillati</taxon>
        <taxon>Bacillota</taxon>
        <taxon>Clostridia</taxon>
        <taxon>Lachnospirales</taxon>
        <taxon>Lachnospiraceae</taxon>
        <taxon>Coprococcus</taxon>
    </lineage>
</organism>
<proteinExistence type="predicted"/>
<dbReference type="EMBL" id="BSCI01000002">
    <property type="protein sequence ID" value="GLG85897.1"/>
    <property type="molecule type" value="Genomic_DNA"/>
</dbReference>
<evidence type="ECO:0000313" key="2">
    <source>
        <dbReference type="Proteomes" id="UP001145109"/>
    </source>
</evidence>
<sequence>MQCPEWVRLLYRKKEQVARKSQVCDLKIRTLDDADENRYLSGVPFLDVTQLKTTGSKAQRLGRGG</sequence>
<name>A0AA37QCZ1_9FIRM</name>
<comment type="caution">
    <text evidence="1">The sequence shown here is derived from an EMBL/GenBank/DDBJ whole genome shotgun (WGS) entry which is preliminary data.</text>
</comment>